<dbReference type="Proteomes" id="UP000803844">
    <property type="component" value="Unassembled WGS sequence"/>
</dbReference>
<proteinExistence type="predicted"/>
<dbReference type="GeneID" id="63837510"/>
<organism evidence="2 3">
    <name type="scientific">Cryphonectria parasitica (strain ATCC 38755 / EP155)</name>
    <dbReference type="NCBI Taxonomy" id="660469"/>
    <lineage>
        <taxon>Eukaryota</taxon>
        <taxon>Fungi</taxon>
        <taxon>Dikarya</taxon>
        <taxon>Ascomycota</taxon>
        <taxon>Pezizomycotina</taxon>
        <taxon>Sordariomycetes</taxon>
        <taxon>Sordariomycetidae</taxon>
        <taxon>Diaporthales</taxon>
        <taxon>Cryphonectriaceae</taxon>
        <taxon>Cryphonectria-Endothia species complex</taxon>
        <taxon>Cryphonectria</taxon>
    </lineage>
</organism>
<dbReference type="OrthoDB" id="4578295at2759"/>
<protein>
    <submittedName>
        <fullName evidence="2">Uncharacterized protein</fullName>
    </submittedName>
</protein>
<feature type="region of interest" description="Disordered" evidence="1">
    <location>
        <begin position="109"/>
        <end position="135"/>
    </location>
</feature>
<reference evidence="2" key="1">
    <citation type="journal article" date="2020" name="Phytopathology">
        <title>Genome sequence of the chestnut blight fungus Cryphonectria parasitica EP155: A fundamental resource for an archetypical invasive plant pathogen.</title>
        <authorList>
            <person name="Crouch J.A."/>
            <person name="Dawe A."/>
            <person name="Aerts A."/>
            <person name="Barry K."/>
            <person name="Churchill A.C.L."/>
            <person name="Grimwood J."/>
            <person name="Hillman B."/>
            <person name="Milgroom M.G."/>
            <person name="Pangilinan J."/>
            <person name="Smith M."/>
            <person name="Salamov A."/>
            <person name="Schmutz J."/>
            <person name="Yadav J."/>
            <person name="Grigoriev I.V."/>
            <person name="Nuss D."/>
        </authorList>
    </citation>
    <scope>NUCLEOTIDE SEQUENCE</scope>
    <source>
        <strain evidence="2">EP155</strain>
    </source>
</reference>
<dbReference type="AlphaFoldDB" id="A0A9P4Y7D1"/>
<name>A0A9P4Y7D1_CRYP1</name>
<evidence type="ECO:0000256" key="1">
    <source>
        <dbReference type="SAM" id="MobiDB-lite"/>
    </source>
</evidence>
<evidence type="ECO:0000313" key="2">
    <source>
        <dbReference type="EMBL" id="KAF3767903.1"/>
    </source>
</evidence>
<gene>
    <name evidence="2" type="ORF">M406DRAFT_328953</name>
</gene>
<dbReference type="EMBL" id="MU032346">
    <property type="protein sequence ID" value="KAF3767903.1"/>
    <property type="molecule type" value="Genomic_DNA"/>
</dbReference>
<dbReference type="RefSeq" id="XP_040778864.1">
    <property type="nucleotide sequence ID" value="XM_040920381.1"/>
</dbReference>
<comment type="caution">
    <text evidence="2">The sequence shown here is derived from an EMBL/GenBank/DDBJ whole genome shotgun (WGS) entry which is preliminary data.</text>
</comment>
<sequence>MEALTFTSTILPRTKIDTRLALASAKTRTSATRVQAEKHRTLLKGPQSLKETIGKEECLNLEGNHDAILKAGLFDQWRQRALGYEYDANRRTQSNQGIINSNVLQEAKRSQKVKSRAKAPLSPSSTSQPPGPTDELERLLALKPRPQLTYDSFMFNMNQASAYEALSRRTKTEPSSVELAWFESFIRRLEKYVEACTIHRNLYLRALREMPSALLMGCLRFQEADLEVLVADAESVVCQQPTRRRGETTPSSETDQERAWRKQFEQDFPYGPKALQTRGTGLRCAWYALQLSIKHQFPDVPVPTLHELQSIFNHLADSVHPDLQMSNSNMFRIDQAIRVGVAWLNRWNVEACVGVAYKNDDQLFYAQIPVQNFDRRLHRVLWIHNDNLSVGDWSGAHFSGLRGVTMQESEERLAPLTWSLTRADEPSTVRGWRRLTRNLAALDRHKGSYGDEDESAKWT</sequence>
<keyword evidence="3" id="KW-1185">Reference proteome</keyword>
<accession>A0A9P4Y7D1</accession>
<evidence type="ECO:0000313" key="3">
    <source>
        <dbReference type="Proteomes" id="UP000803844"/>
    </source>
</evidence>